<comment type="caution">
    <text evidence="1">The sequence shown here is derived from an EMBL/GenBank/DDBJ whole genome shotgun (WGS) entry which is preliminary data.</text>
</comment>
<gene>
    <name evidence="1" type="ORF">KC19_6G008700</name>
</gene>
<name>A0A8T0HC87_CERPU</name>
<evidence type="ECO:0000313" key="2">
    <source>
        <dbReference type="Proteomes" id="UP000822688"/>
    </source>
</evidence>
<sequence length="118" mass="13759">MTCLWFVQFHLDLLPYTEISCTTEFRVLHCPLNSHSSHINSYHGRRMSSGDRLHLSEMQNEFAASGLTTTLPFYSLQERRECVCTVCTCGCHRCPKKRTSVYTKYVLDIGREVPCYQW</sequence>
<proteinExistence type="predicted"/>
<organism evidence="1 2">
    <name type="scientific">Ceratodon purpureus</name>
    <name type="common">Fire moss</name>
    <name type="synonym">Dicranum purpureum</name>
    <dbReference type="NCBI Taxonomy" id="3225"/>
    <lineage>
        <taxon>Eukaryota</taxon>
        <taxon>Viridiplantae</taxon>
        <taxon>Streptophyta</taxon>
        <taxon>Embryophyta</taxon>
        <taxon>Bryophyta</taxon>
        <taxon>Bryophytina</taxon>
        <taxon>Bryopsida</taxon>
        <taxon>Dicranidae</taxon>
        <taxon>Pseudoditrichales</taxon>
        <taxon>Ditrichaceae</taxon>
        <taxon>Ceratodon</taxon>
    </lineage>
</organism>
<protein>
    <submittedName>
        <fullName evidence="1">Uncharacterized protein</fullName>
    </submittedName>
</protein>
<keyword evidence="2" id="KW-1185">Reference proteome</keyword>
<accession>A0A8T0HC87</accession>
<evidence type="ECO:0000313" key="1">
    <source>
        <dbReference type="EMBL" id="KAG0568277.1"/>
    </source>
</evidence>
<dbReference type="EMBL" id="CM026427">
    <property type="protein sequence ID" value="KAG0568277.1"/>
    <property type="molecule type" value="Genomic_DNA"/>
</dbReference>
<dbReference type="AlphaFoldDB" id="A0A8T0HC87"/>
<reference evidence="1 2" key="1">
    <citation type="submission" date="2020-06" db="EMBL/GenBank/DDBJ databases">
        <title>WGS assembly of Ceratodon purpureus strain R40.</title>
        <authorList>
            <person name="Carey S.B."/>
            <person name="Jenkins J."/>
            <person name="Shu S."/>
            <person name="Lovell J.T."/>
            <person name="Sreedasyam A."/>
            <person name="Maumus F."/>
            <person name="Tiley G.P."/>
            <person name="Fernandez-Pozo N."/>
            <person name="Barry K."/>
            <person name="Chen C."/>
            <person name="Wang M."/>
            <person name="Lipzen A."/>
            <person name="Daum C."/>
            <person name="Saski C.A."/>
            <person name="Payton A.C."/>
            <person name="Mcbreen J.C."/>
            <person name="Conrad R.E."/>
            <person name="Kollar L.M."/>
            <person name="Olsson S."/>
            <person name="Huttunen S."/>
            <person name="Landis J.B."/>
            <person name="Wickett N.J."/>
            <person name="Johnson M.G."/>
            <person name="Rensing S.A."/>
            <person name="Grimwood J."/>
            <person name="Schmutz J."/>
            <person name="Mcdaniel S.F."/>
        </authorList>
    </citation>
    <scope>NUCLEOTIDE SEQUENCE [LARGE SCALE GENOMIC DNA]</scope>
    <source>
        <strain evidence="1 2">R40</strain>
    </source>
</reference>
<dbReference type="Proteomes" id="UP000822688">
    <property type="component" value="Chromosome 6"/>
</dbReference>